<dbReference type="Proteomes" id="UP001159370">
    <property type="component" value="Unassembled WGS sequence"/>
</dbReference>
<organism evidence="1 2">
    <name type="scientific">Umezakia ovalisporum FSS-62</name>
    <dbReference type="NCBI Taxonomy" id="2971776"/>
    <lineage>
        <taxon>Bacteria</taxon>
        <taxon>Bacillati</taxon>
        <taxon>Cyanobacteriota</taxon>
        <taxon>Cyanophyceae</taxon>
        <taxon>Nostocales</taxon>
        <taxon>Nodulariaceae</taxon>
        <taxon>Umezakia</taxon>
    </lineage>
</organism>
<comment type="caution">
    <text evidence="1">The sequence shown here is derived from an EMBL/GenBank/DDBJ whole genome shotgun (WGS) entry which is preliminary data.</text>
</comment>
<evidence type="ECO:0000313" key="1">
    <source>
        <dbReference type="EMBL" id="MDH6064060.1"/>
    </source>
</evidence>
<gene>
    <name evidence="1" type="ORF">NWP23_09835</name>
</gene>
<name>A0AA43GZ29_9CYAN</name>
<dbReference type="RefSeq" id="WP_280650869.1">
    <property type="nucleotide sequence ID" value="NZ_JANQDL010000066.1"/>
</dbReference>
<dbReference type="EMBL" id="JANQDL010000066">
    <property type="protein sequence ID" value="MDH6064060.1"/>
    <property type="molecule type" value="Genomic_DNA"/>
</dbReference>
<dbReference type="AlphaFoldDB" id="A0AA43GZ29"/>
<dbReference type="GeneID" id="83684106"/>
<reference evidence="1 2" key="1">
    <citation type="journal article" date="2023" name="J. Phycol.">
        <title>Chrysosporum ovalisporum is synonymous with the true-branching cyanobacterium Umezakia natans (Nostocales/Aphanizomenonaceae).</title>
        <authorList>
            <person name="McGregor G.B."/>
            <person name="Sendall B.C."/>
            <person name="Niiyama Y."/>
            <person name="Tuji A."/>
            <person name="Willis A."/>
        </authorList>
    </citation>
    <scope>NUCLEOTIDE SEQUENCE [LARGE SCALE GENOMIC DNA]</scope>
    <source>
        <strain evidence="1 2">FSS-62</strain>
    </source>
</reference>
<accession>A0AA43GZ29</accession>
<evidence type="ECO:0000313" key="2">
    <source>
        <dbReference type="Proteomes" id="UP001159370"/>
    </source>
</evidence>
<sequence length="86" mass="9966">MKLIKKSEKLLLDKIKLMEEAEEKGVPLDSVIPPEPIVEEYQEYIIEDREVNYIPLRTHPIVQSVGNSGWQVSDIWKDVRVDNFSG</sequence>
<protein>
    <submittedName>
        <fullName evidence="1">Uncharacterized protein</fullName>
    </submittedName>
</protein>
<proteinExistence type="predicted"/>